<evidence type="ECO:0000256" key="3">
    <source>
        <dbReference type="ARBA" id="ARBA00022840"/>
    </source>
</evidence>
<protein>
    <recommendedName>
        <fullName evidence="5">4-phosphopantoate--beta-alanine ligase</fullName>
        <ecNumber evidence="5">6.3.2.36</ecNumber>
    </recommendedName>
    <alternativeName>
        <fullName evidence="5">Phosphopantothenate synthetase</fullName>
        <shortName evidence="5">PPS</shortName>
    </alternativeName>
</protein>
<proteinExistence type="inferred from homology"/>
<reference evidence="6" key="1">
    <citation type="submission" date="2022-09" db="EMBL/GenBank/DDBJ databases">
        <title>Actin cytoskeleton and complex cell architecture in an #Asgard archaeon.</title>
        <authorList>
            <person name="Ponce Toledo R.I."/>
            <person name="Schleper C."/>
            <person name="Rodrigues Oliveira T."/>
            <person name="Wollweber F."/>
            <person name="Xu J."/>
            <person name="Rittmann S."/>
            <person name="Klingl A."/>
            <person name="Pilhofer M."/>
        </authorList>
    </citation>
    <scope>NUCLEOTIDE SEQUENCE</scope>
    <source>
        <strain evidence="6">B-35</strain>
    </source>
</reference>
<name>A0ABY6HS50_9ARCH</name>
<sequence length="257" mass="28324">MSNNKNNPTIPEDHPRAQSLHYRHVLVDGMEKKIVTPSGLCAHGRGEAYDYILGETTTDAAENAMEAAVAMILSAKHPVISVNGNVAALIPKEIVDFSNETGSLLEINLFYQAPGRLNAIEQILRDNGADKILGLNEKVSVKLNNLSSNRRIVDPDGIFSADVVLIPLEDGDRAEALIESGKKVIAIDLNPLSRTAQKSHITIVDNLIRCIPKMVNIARSMKKMKAEKIKGIKNNFNQKKNLDQSLIHMIQYLQSKI</sequence>
<organism evidence="6 7">
    <name type="scientific">Candidatus Lokiarchaeum ossiferum</name>
    <dbReference type="NCBI Taxonomy" id="2951803"/>
    <lineage>
        <taxon>Archaea</taxon>
        <taxon>Promethearchaeati</taxon>
        <taxon>Promethearchaeota</taxon>
        <taxon>Promethearchaeia</taxon>
        <taxon>Promethearchaeales</taxon>
        <taxon>Promethearchaeaceae</taxon>
        <taxon>Candidatus Lokiarchaeum</taxon>
    </lineage>
</organism>
<dbReference type="Proteomes" id="UP001208689">
    <property type="component" value="Chromosome"/>
</dbReference>
<dbReference type="PANTHER" id="PTHR40695:SF1">
    <property type="entry name" value="4-PHOSPHOPANTOATE--BETA-ALANINE LIGASE"/>
    <property type="match status" value="1"/>
</dbReference>
<dbReference type="NCBIfam" id="NF010324">
    <property type="entry name" value="PRK13761.1"/>
    <property type="match status" value="1"/>
</dbReference>
<dbReference type="InterPro" id="IPR038138">
    <property type="entry name" value="PPS/PS_sf"/>
</dbReference>
<feature type="binding site" evidence="5">
    <location>
        <position position="45"/>
    </location>
    <ligand>
        <name>ATP</name>
        <dbReference type="ChEBI" id="CHEBI:30616"/>
    </ligand>
</feature>
<dbReference type="Pfam" id="PF02006">
    <property type="entry name" value="PPS_PS"/>
    <property type="match status" value="1"/>
</dbReference>
<dbReference type="EC" id="6.3.2.36" evidence="5"/>
<evidence type="ECO:0000313" key="6">
    <source>
        <dbReference type="EMBL" id="UYP46346.1"/>
    </source>
</evidence>
<accession>A0ABY6HS50</accession>
<feature type="binding site" evidence="5">
    <location>
        <begin position="206"/>
        <end position="207"/>
    </location>
    <ligand>
        <name>ATP</name>
        <dbReference type="ChEBI" id="CHEBI:30616"/>
    </ligand>
</feature>
<dbReference type="HAMAP" id="MF_02224">
    <property type="entry name" value="PPS"/>
    <property type="match status" value="1"/>
</dbReference>
<keyword evidence="3 5" id="KW-0067">ATP-binding</keyword>
<gene>
    <name evidence="6" type="ORF">NEF87_002631</name>
</gene>
<keyword evidence="4 5" id="KW-0173">Coenzyme A biosynthesis</keyword>
<keyword evidence="1 5" id="KW-0436">Ligase</keyword>
<comment type="catalytic activity">
    <reaction evidence="5">
        <text>(R)-4-phosphopantoate + beta-alanine + ATP = (R)-4'-phosphopantothenate + AMP + diphosphate + H(+)</text>
        <dbReference type="Rhea" id="RHEA:27930"/>
        <dbReference type="ChEBI" id="CHEBI:10986"/>
        <dbReference type="ChEBI" id="CHEBI:15378"/>
        <dbReference type="ChEBI" id="CHEBI:30616"/>
        <dbReference type="ChEBI" id="CHEBI:33019"/>
        <dbReference type="ChEBI" id="CHEBI:57966"/>
        <dbReference type="ChEBI" id="CHEBI:61294"/>
        <dbReference type="ChEBI" id="CHEBI:456215"/>
        <dbReference type="EC" id="6.3.2.36"/>
    </reaction>
</comment>
<evidence type="ECO:0000256" key="4">
    <source>
        <dbReference type="ARBA" id="ARBA00022993"/>
    </source>
</evidence>
<feature type="binding site" evidence="5">
    <location>
        <begin position="188"/>
        <end position="190"/>
    </location>
    <ligand>
        <name>ATP</name>
        <dbReference type="ChEBI" id="CHEBI:30616"/>
    </ligand>
</feature>
<comment type="subunit">
    <text evidence="5">Homodimer.</text>
</comment>
<evidence type="ECO:0000256" key="1">
    <source>
        <dbReference type="ARBA" id="ARBA00022598"/>
    </source>
</evidence>
<dbReference type="PANTHER" id="PTHR40695">
    <property type="entry name" value="4-PHOSPHOPANTOATE--BETA-ALANINE LIGASE"/>
    <property type="match status" value="1"/>
</dbReference>
<evidence type="ECO:0000313" key="7">
    <source>
        <dbReference type="Proteomes" id="UP001208689"/>
    </source>
</evidence>
<keyword evidence="7" id="KW-1185">Reference proteome</keyword>
<comment type="pathway">
    <text evidence="5">Cofactor biosynthesis; coenzyme A biosynthesis.</text>
</comment>
<dbReference type="Gene3D" id="3.40.50.12640">
    <property type="entry name" value="Phosphopantoate/pantothenate synthetase"/>
    <property type="match status" value="1"/>
</dbReference>
<comment type="similarity">
    <text evidence="5">Belongs to the archaeal phosphopantothenate synthetase family.</text>
</comment>
<comment type="function">
    <text evidence="5">Catalyzes the condensation of (R)-4-phosphopantoate and beta-alanine to 4'-phosphopantothenate in the CoA biosynthesis pathway.</text>
</comment>
<evidence type="ECO:0000256" key="5">
    <source>
        <dbReference type="HAMAP-Rule" id="MF_02224"/>
    </source>
</evidence>
<keyword evidence="2 5" id="KW-0547">Nucleotide-binding</keyword>
<feature type="binding site" evidence="5">
    <location>
        <position position="23"/>
    </location>
    <ligand>
        <name>ATP</name>
        <dbReference type="ChEBI" id="CHEBI:30616"/>
    </ligand>
</feature>
<dbReference type="EMBL" id="CP104013">
    <property type="protein sequence ID" value="UYP46346.1"/>
    <property type="molecule type" value="Genomic_DNA"/>
</dbReference>
<feature type="binding site" evidence="5">
    <location>
        <begin position="194"/>
        <end position="195"/>
    </location>
    <ligand>
        <name>ATP</name>
        <dbReference type="ChEBI" id="CHEBI:30616"/>
    </ligand>
</feature>
<dbReference type="GO" id="GO:0016874">
    <property type="term" value="F:ligase activity"/>
    <property type="evidence" value="ECO:0007669"/>
    <property type="project" value="UniProtKB-KW"/>
</dbReference>
<evidence type="ECO:0000256" key="2">
    <source>
        <dbReference type="ARBA" id="ARBA00022741"/>
    </source>
</evidence>
<dbReference type="InterPro" id="IPR002855">
    <property type="entry name" value="PPS/PS"/>
</dbReference>
<dbReference type="PIRSF" id="PIRSF004853">
    <property type="entry name" value="UCP004853"/>
    <property type="match status" value="1"/>
</dbReference>